<keyword evidence="2" id="KW-1185">Reference proteome</keyword>
<accession>A0A841JVJ3</accession>
<evidence type="ECO:0000313" key="2">
    <source>
        <dbReference type="Proteomes" id="UP000538666"/>
    </source>
</evidence>
<evidence type="ECO:0000313" key="1">
    <source>
        <dbReference type="EMBL" id="MBB6143011.1"/>
    </source>
</evidence>
<dbReference type="EMBL" id="JACHEK010000002">
    <property type="protein sequence ID" value="MBB6143011.1"/>
    <property type="molecule type" value="Genomic_DNA"/>
</dbReference>
<dbReference type="AlphaFoldDB" id="A0A841JVJ3"/>
<dbReference type="NCBIfam" id="NF041379">
    <property type="entry name" value="OS_HP4_CYCXC"/>
    <property type="match status" value="1"/>
</dbReference>
<dbReference type="OrthoDB" id="2654667at2"/>
<name>A0A841JVJ3_9BACT</name>
<dbReference type="Proteomes" id="UP000538666">
    <property type="component" value="Unassembled WGS sequence"/>
</dbReference>
<sequence length="157" mass="17781">MKRTKQKAKVANWKFVLIVAVVIVVLHGVAFFLVLHHPTTQVLAESIPRYFATIDKAKPLPQTLDPKRFSNRDVAAAYESAKEIPEILAQQPCYCHCDRNAGHRSLLDCFGSQHGSECDICVKEALFALQEHRKGRSAKQIRTEIAHGDWKTIQFQD</sequence>
<dbReference type="RefSeq" id="WP_050061958.1">
    <property type="nucleotide sequence ID" value="NZ_JACHEK010000002.1"/>
</dbReference>
<comment type="caution">
    <text evidence="1">The sequence shown here is derived from an EMBL/GenBank/DDBJ whole genome shotgun (WGS) entry which is preliminary data.</text>
</comment>
<dbReference type="InterPro" id="IPR025673">
    <property type="entry name" value="PCYCGC"/>
</dbReference>
<dbReference type="Pfam" id="PF13798">
    <property type="entry name" value="PCYCGC"/>
    <property type="match status" value="1"/>
</dbReference>
<proteinExistence type="predicted"/>
<organism evidence="1 2">
    <name type="scientific">Silvibacterium bohemicum</name>
    <dbReference type="NCBI Taxonomy" id="1577686"/>
    <lineage>
        <taxon>Bacteria</taxon>
        <taxon>Pseudomonadati</taxon>
        <taxon>Acidobacteriota</taxon>
        <taxon>Terriglobia</taxon>
        <taxon>Terriglobales</taxon>
        <taxon>Acidobacteriaceae</taxon>
        <taxon>Silvibacterium</taxon>
    </lineage>
</organism>
<reference evidence="1 2" key="1">
    <citation type="submission" date="2020-08" db="EMBL/GenBank/DDBJ databases">
        <title>Genomic Encyclopedia of Type Strains, Phase IV (KMG-IV): sequencing the most valuable type-strain genomes for metagenomic binning, comparative biology and taxonomic classification.</title>
        <authorList>
            <person name="Goeker M."/>
        </authorList>
    </citation>
    <scope>NUCLEOTIDE SEQUENCE [LARGE SCALE GENOMIC DNA]</scope>
    <source>
        <strain evidence="1 2">DSM 103733</strain>
    </source>
</reference>
<protein>
    <submittedName>
        <fullName evidence="1">Uncharacterized protein</fullName>
    </submittedName>
</protein>
<gene>
    <name evidence="1" type="ORF">HNQ77_000955</name>
</gene>